<reference evidence="7 8" key="1">
    <citation type="journal article" date="2021" name="Sci. Rep.">
        <title>The genome of the diatom Chaetoceros tenuissimus carries an ancient integrated fragment of an extant virus.</title>
        <authorList>
            <person name="Hongo Y."/>
            <person name="Kimura K."/>
            <person name="Takaki Y."/>
            <person name="Yoshida Y."/>
            <person name="Baba S."/>
            <person name="Kobayashi G."/>
            <person name="Nagasaki K."/>
            <person name="Hano T."/>
            <person name="Tomaru Y."/>
        </authorList>
    </citation>
    <scope>NUCLEOTIDE SEQUENCE [LARGE SCALE GENOMIC DNA]</scope>
    <source>
        <strain evidence="7 8">NIES-3715</strain>
    </source>
</reference>
<dbReference type="Proteomes" id="UP001054902">
    <property type="component" value="Unassembled WGS sequence"/>
</dbReference>
<feature type="coiled-coil region" evidence="4">
    <location>
        <begin position="474"/>
        <end position="583"/>
    </location>
</feature>
<keyword evidence="8" id="KW-1185">Reference proteome</keyword>
<sequence>MTESEHRYEAMVEFLNCFPTVSNNPESIYDLGDGVALFEAFSDLSQEYFDASVLATDTSGNWALKGNNLRKLLRNLESYYHSELNKTNIDFEYLSDNLTNIARQPEENAECIGIFVEMLVAACVTCPNKGRYIQWIMEMTSENQVTMKEVIEISMSKLEDHDGADIESSMENGNLDESYMSDDDDVHFEGEEEMNGLFRNAMQNLDSATEGMDVTIASHSEHSNDGILNNSMNDSALRKERDALKAALAEAKRELATQKTNAETAAEDAETTQTKLRALATDLQERLEERQKELNDSTEKLLQTQRTLDDAEAKINDLTEKNVTLEDELDIANAKAQQLKKAEATVVAYRKKLEGAGMMNQTLSDLENQSAKYLSQIVELEMETKKIPELQKLVDDTSRELHMCEKEKNAMAEKVTAKTAEVAQLKTELSASMNAKKMMEEEVQNLRSLQDSEHPDVESDLNIAGLSLTSAQSMSDVKEKIMRLEIENKSLKKKLESEASASKVAPTADESVVKSMEAEIERLQAELKKKEAASAKLASDKDKLEAYTKKTLSKFQEKYLVALQECKAKLKEKHDKIEALELRSAAEKSNQKKEEKLLSSTIYELGLSLMQQKLKGAQ</sequence>
<dbReference type="PANTHER" id="PTHR18947">
    <property type="entry name" value="HOOK PROTEINS"/>
    <property type="match status" value="1"/>
</dbReference>
<evidence type="ECO:0000256" key="2">
    <source>
        <dbReference type="ARBA" id="ARBA00022490"/>
    </source>
</evidence>
<dbReference type="SUPFAM" id="SSF116907">
    <property type="entry name" value="Hook domain"/>
    <property type="match status" value="1"/>
</dbReference>
<dbReference type="Gene3D" id="1.10.418.10">
    <property type="entry name" value="Calponin-like domain"/>
    <property type="match status" value="1"/>
</dbReference>
<evidence type="ECO:0000259" key="6">
    <source>
        <dbReference type="Pfam" id="PF19047"/>
    </source>
</evidence>
<dbReference type="InterPro" id="IPR008636">
    <property type="entry name" value="Hook_C"/>
</dbReference>
<organism evidence="7 8">
    <name type="scientific">Chaetoceros tenuissimus</name>
    <dbReference type="NCBI Taxonomy" id="426638"/>
    <lineage>
        <taxon>Eukaryota</taxon>
        <taxon>Sar</taxon>
        <taxon>Stramenopiles</taxon>
        <taxon>Ochrophyta</taxon>
        <taxon>Bacillariophyta</taxon>
        <taxon>Coscinodiscophyceae</taxon>
        <taxon>Chaetocerotophycidae</taxon>
        <taxon>Chaetocerotales</taxon>
        <taxon>Chaetocerotaceae</taxon>
        <taxon>Chaetoceros</taxon>
    </lineage>
</organism>
<accession>A0AAD3HAY5</accession>
<feature type="domain" description="Hook C-terminal" evidence="5">
    <location>
        <begin position="320"/>
        <end position="498"/>
    </location>
</feature>
<dbReference type="InterPro" id="IPR043936">
    <property type="entry name" value="HOOK_N"/>
</dbReference>
<evidence type="ECO:0000256" key="4">
    <source>
        <dbReference type="SAM" id="Coils"/>
    </source>
</evidence>
<dbReference type="GO" id="GO:0005815">
    <property type="term" value="C:microtubule organizing center"/>
    <property type="evidence" value="ECO:0007669"/>
    <property type="project" value="TreeGrafter"/>
</dbReference>
<protein>
    <submittedName>
        <fullName evidence="7">Uncharacterized protein</fullName>
    </submittedName>
</protein>
<dbReference type="AlphaFoldDB" id="A0AAD3HAY5"/>
<evidence type="ECO:0000313" key="7">
    <source>
        <dbReference type="EMBL" id="GFH56671.1"/>
    </source>
</evidence>
<comment type="caution">
    <text evidence="7">The sequence shown here is derived from an EMBL/GenBank/DDBJ whole genome shotgun (WGS) entry which is preliminary data.</text>
</comment>
<name>A0AAD3HAY5_9STRA</name>
<dbReference type="Pfam" id="PF19047">
    <property type="entry name" value="HOOK_N"/>
    <property type="match status" value="1"/>
</dbReference>
<dbReference type="GO" id="GO:0031122">
    <property type="term" value="P:cytoplasmic microtubule organization"/>
    <property type="evidence" value="ECO:0007669"/>
    <property type="project" value="InterPro"/>
</dbReference>
<dbReference type="GO" id="GO:0030705">
    <property type="term" value="P:cytoskeleton-dependent intracellular transport"/>
    <property type="evidence" value="ECO:0007669"/>
    <property type="project" value="InterPro"/>
</dbReference>
<dbReference type="GO" id="GO:0005737">
    <property type="term" value="C:cytoplasm"/>
    <property type="evidence" value="ECO:0007669"/>
    <property type="project" value="UniProtKB-SubCell"/>
</dbReference>
<evidence type="ECO:0000313" key="8">
    <source>
        <dbReference type="Proteomes" id="UP001054902"/>
    </source>
</evidence>
<evidence type="ECO:0000256" key="1">
    <source>
        <dbReference type="ARBA" id="ARBA00004496"/>
    </source>
</evidence>
<dbReference type="InterPro" id="IPR036872">
    <property type="entry name" value="CH_dom_sf"/>
</dbReference>
<dbReference type="PANTHER" id="PTHR18947:SF28">
    <property type="entry name" value="GIRDIN, ISOFORM A"/>
    <property type="match status" value="1"/>
</dbReference>
<gene>
    <name evidence="7" type="ORF">CTEN210_13147</name>
</gene>
<keyword evidence="3 4" id="KW-0175">Coiled coil</keyword>
<keyword evidence="2" id="KW-0963">Cytoplasm</keyword>
<dbReference type="EMBL" id="BLLK01000055">
    <property type="protein sequence ID" value="GFH56671.1"/>
    <property type="molecule type" value="Genomic_DNA"/>
</dbReference>
<feature type="coiled-coil region" evidence="4">
    <location>
        <begin position="234"/>
        <end position="383"/>
    </location>
</feature>
<evidence type="ECO:0000256" key="3">
    <source>
        <dbReference type="ARBA" id="ARBA00023054"/>
    </source>
</evidence>
<dbReference type="CDD" id="cd22211">
    <property type="entry name" value="HkD_SF"/>
    <property type="match status" value="1"/>
</dbReference>
<evidence type="ECO:0000259" key="5">
    <source>
        <dbReference type="Pfam" id="PF05622"/>
    </source>
</evidence>
<dbReference type="GO" id="GO:0051959">
    <property type="term" value="F:dynein light intermediate chain binding"/>
    <property type="evidence" value="ECO:0007669"/>
    <property type="project" value="TreeGrafter"/>
</dbReference>
<dbReference type="GO" id="GO:0008017">
    <property type="term" value="F:microtubule binding"/>
    <property type="evidence" value="ECO:0007669"/>
    <property type="project" value="InterPro"/>
</dbReference>
<proteinExistence type="predicted"/>
<feature type="domain" description="HOOK N-terminal" evidence="6">
    <location>
        <begin position="8"/>
        <end position="149"/>
    </location>
</feature>
<comment type="subcellular location">
    <subcellularLocation>
        <location evidence="1">Cytoplasm</location>
    </subcellularLocation>
</comment>
<dbReference type="Pfam" id="PF05622">
    <property type="entry name" value="HOOK"/>
    <property type="match status" value="1"/>
</dbReference>